<dbReference type="AlphaFoldDB" id="A0AAD6SN27"/>
<dbReference type="Proteomes" id="UP001218188">
    <property type="component" value="Unassembled WGS sequence"/>
</dbReference>
<comment type="caution">
    <text evidence="1">The sequence shown here is derived from an EMBL/GenBank/DDBJ whole genome shotgun (WGS) entry which is preliminary data.</text>
</comment>
<organism evidence="1 2">
    <name type="scientific">Mycena alexandri</name>
    <dbReference type="NCBI Taxonomy" id="1745969"/>
    <lineage>
        <taxon>Eukaryota</taxon>
        <taxon>Fungi</taxon>
        <taxon>Dikarya</taxon>
        <taxon>Basidiomycota</taxon>
        <taxon>Agaricomycotina</taxon>
        <taxon>Agaricomycetes</taxon>
        <taxon>Agaricomycetidae</taxon>
        <taxon>Agaricales</taxon>
        <taxon>Marasmiineae</taxon>
        <taxon>Mycenaceae</taxon>
        <taxon>Mycena</taxon>
    </lineage>
</organism>
<evidence type="ECO:0000313" key="1">
    <source>
        <dbReference type="EMBL" id="KAJ7029966.1"/>
    </source>
</evidence>
<reference evidence="1" key="1">
    <citation type="submission" date="2023-03" db="EMBL/GenBank/DDBJ databases">
        <title>Massive genome expansion in bonnet fungi (Mycena s.s.) driven by repeated elements and novel gene families across ecological guilds.</title>
        <authorList>
            <consortium name="Lawrence Berkeley National Laboratory"/>
            <person name="Harder C.B."/>
            <person name="Miyauchi S."/>
            <person name="Viragh M."/>
            <person name="Kuo A."/>
            <person name="Thoen E."/>
            <person name="Andreopoulos B."/>
            <person name="Lu D."/>
            <person name="Skrede I."/>
            <person name="Drula E."/>
            <person name="Henrissat B."/>
            <person name="Morin E."/>
            <person name="Kohler A."/>
            <person name="Barry K."/>
            <person name="LaButti K."/>
            <person name="Morin E."/>
            <person name="Salamov A."/>
            <person name="Lipzen A."/>
            <person name="Mereny Z."/>
            <person name="Hegedus B."/>
            <person name="Baldrian P."/>
            <person name="Stursova M."/>
            <person name="Weitz H."/>
            <person name="Taylor A."/>
            <person name="Grigoriev I.V."/>
            <person name="Nagy L.G."/>
            <person name="Martin F."/>
            <person name="Kauserud H."/>
        </authorList>
    </citation>
    <scope>NUCLEOTIDE SEQUENCE</scope>
    <source>
        <strain evidence="1">CBHHK200</strain>
    </source>
</reference>
<sequence>MGKWSSELHNAHVTFAMGEKWGEEWSGVINQYLDYEAACGYQDGGSRVGGDNRPEEITLWVSRGRKWFSPPKIARLGKLGEEGSYADTWWNWWKSIQPVEREPIEDTGMLTWPMGKMTWGKLTKMGGRNGFMQVMAGLLWWGLEEFRGGDDEDDHAGWLAAVGDVEGILHGLLLSGELVYVHP</sequence>
<gene>
    <name evidence="1" type="ORF">C8F04DRAFT_962259</name>
</gene>
<dbReference type="EMBL" id="JARJCM010000095">
    <property type="protein sequence ID" value="KAJ7029966.1"/>
    <property type="molecule type" value="Genomic_DNA"/>
</dbReference>
<evidence type="ECO:0000313" key="2">
    <source>
        <dbReference type="Proteomes" id="UP001218188"/>
    </source>
</evidence>
<proteinExistence type="predicted"/>
<name>A0AAD6SN27_9AGAR</name>
<protein>
    <submittedName>
        <fullName evidence="1">Uncharacterized protein</fullName>
    </submittedName>
</protein>
<keyword evidence="2" id="KW-1185">Reference proteome</keyword>
<accession>A0AAD6SN27</accession>